<organism evidence="5 6">
    <name type="scientific">Durusdinium trenchii</name>
    <dbReference type="NCBI Taxonomy" id="1381693"/>
    <lineage>
        <taxon>Eukaryota</taxon>
        <taxon>Sar</taxon>
        <taxon>Alveolata</taxon>
        <taxon>Dinophyceae</taxon>
        <taxon>Suessiales</taxon>
        <taxon>Symbiodiniaceae</taxon>
        <taxon>Durusdinium</taxon>
    </lineage>
</organism>
<dbReference type="InterPro" id="IPR025110">
    <property type="entry name" value="AMP-bd_C"/>
</dbReference>
<comment type="caution">
    <text evidence="5">The sequence shown here is derived from an EMBL/GenBank/DDBJ whole genome shotgun (WGS) entry which is preliminary data.</text>
</comment>
<dbReference type="Gene3D" id="1.10.1200.10">
    <property type="entry name" value="ACP-like"/>
    <property type="match status" value="1"/>
</dbReference>
<evidence type="ECO:0000259" key="4">
    <source>
        <dbReference type="PROSITE" id="PS50075"/>
    </source>
</evidence>
<keyword evidence="3" id="KW-0472">Membrane</keyword>
<dbReference type="PROSITE" id="PS50075">
    <property type="entry name" value="CARRIER"/>
    <property type="match status" value="1"/>
</dbReference>
<keyword evidence="3" id="KW-0812">Transmembrane</keyword>
<dbReference type="SUPFAM" id="SSF57184">
    <property type="entry name" value="Growth factor receptor domain"/>
    <property type="match status" value="2"/>
</dbReference>
<dbReference type="PANTHER" id="PTHR44103:SF1">
    <property type="entry name" value="PROPROTEIN CONVERTASE P"/>
    <property type="match status" value="1"/>
</dbReference>
<dbReference type="Pfam" id="PF00550">
    <property type="entry name" value="PP-binding"/>
    <property type="match status" value="1"/>
</dbReference>
<dbReference type="Gene3D" id="2.130.10.130">
    <property type="entry name" value="Integrin alpha, N-terminal"/>
    <property type="match status" value="2"/>
</dbReference>
<dbReference type="InterPro" id="IPR013517">
    <property type="entry name" value="FG-GAP"/>
</dbReference>
<feature type="transmembrane region" description="Helical" evidence="3">
    <location>
        <begin position="846"/>
        <end position="865"/>
    </location>
</feature>
<dbReference type="Pfam" id="PF13193">
    <property type="entry name" value="AMP-binding_C"/>
    <property type="match status" value="1"/>
</dbReference>
<keyword evidence="6" id="KW-1185">Reference proteome</keyword>
<dbReference type="SUPFAM" id="SSF56801">
    <property type="entry name" value="Acetyl-CoA synthetase-like"/>
    <property type="match status" value="1"/>
</dbReference>
<name>A0ABP0HKE1_9DINO</name>
<keyword evidence="1" id="KW-0732">Signal</keyword>
<feature type="domain" description="Carrier" evidence="4">
    <location>
        <begin position="2664"/>
        <end position="2744"/>
    </location>
</feature>
<dbReference type="InterPro" id="IPR009030">
    <property type="entry name" value="Growth_fac_rcpt_cys_sf"/>
</dbReference>
<keyword evidence="3" id="KW-1133">Transmembrane helix</keyword>
<dbReference type="Proteomes" id="UP001642464">
    <property type="component" value="Unassembled WGS sequence"/>
</dbReference>
<dbReference type="Gene3D" id="3.30.300.30">
    <property type="match status" value="1"/>
</dbReference>
<dbReference type="Pfam" id="PF13517">
    <property type="entry name" value="FG-GAP_3"/>
    <property type="match status" value="3"/>
</dbReference>
<evidence type="ECO:0000256" key="2">
    <source>
        <dbReference type="SAM" id="MobiDB-lite"/>
    </source>
</evidence>
<dbReference type="InterPro" id="IPR009081">
    <property type="entry name" value="PP-bd_ACP"/>
</dbReference>
<evidence type="ECO:0000313" key="6">
    <source>
        <dbReference type="Proteomes" id="UP001642464"/>
    </source>
</evidence>
<protein>
    <submittedName>
        <fullName evidence="5">Bacitracin synthase 3 (BA3)</fullName>
    </submittedName>
</protein>
<dbReference type="InterPro" id="IPR045851">
    <property type="entry name" value="AMP-bd_C_sf"/>
</dbReference>
<dbReference type="PANTHER" id="PTHR44103">
    <property type="entry name" value="PROPROTEIN CONVERTASE P"/>
    <property type="match status" value="1"/>
</dbReference>
<dbReference type="Gene3D" id="2.10.50.10">
    <property type="entry name" value="Tumor Necrosis Factor Receptor, subunit A, domain 2"/>
    <property type="match status" value="4"/>
</dbReference>
<evidence type="ECO:0000256" key="3">
    <source>
        <dbReference type="SAM" id="Phobius"/>
    </source>
</evidence>
<evidence type="ECO:0000256" key="1">
    <source>
        <dbReference type="ARBA" id="ARBA00022729"/>
    </source>
</evidence>
<dbReference type="EMBL" id="CAXAMM010001137">
    <property type="protein sequence ID" value="CAK8990691.1"/>
    <property type="molecule type" value="Genomic_DNA"/>
</dbReference>
<dbReference type="SMART" id="SM01411">
    <property type="entry name" value="Ephrin_rec_like"/>
    <property type="match status" value="8"/>
</dbReference>
<dbReference type="InterPro" id="IPR036736">
    <property type="entry name" value="ACP-like_sf"/>
</dbReference>
<feature type="transmembrane region" description="Helical" evidence="3">
    <location>
        <begin position="728"/>
        <end position="749"/>
    </location>
</feature>
<dbReference type="InterPro" id="IPR028994">
    <property type="entry name" value="Integrin_alpha_N"/>
</dbReference>
<dbReference type="SUPFAM" id="SSF69318">
    <property type="entry name" value="Integrin alpha N-terminal domain"/>
    <property type="match status" value="3"/>
</dbReference>
<dbReference type="SUPFAM" id="SSF47336">
    <property type="entry name" value="ACP-like"/>
    <property type="match status" value="1"/>
</dbReference>
<feature type="region of interest" description="Disordered" evidence="2">
    <location>
        <begin position="2626"/>
        <end position="2647"/>
    </location>
</feature>
<gene>
    <name evidence="5" type="ORF">SCF082_LOCUS2342</name>
</gene>
<accession>A0ABP0HKE1</accession>
<feature type="transmembrane region" description="Helical" evidence="3">
    <location>
        <begin position="2199"/>
        <end position="2220"/>
    </location>
</feature>
<evidence type="ECO:0000313" key="5">
    <source>
        <dbReference type="EMBL" id="CAK8990691.1"/>
    </source>
</evidence>
<reference evidence="5 6" key="1">
    <citation type="submission" date="2024-02" db="EMBL/GenBank/DDBJ databases">
        <authorList>
            <person name="Chen Y."/>
            <person name="Shah S."/>
            <person name="Dougan E. K."/>
            <person name="Thang M."/>
            <person name="Chan C."/>
        </authorList>
    </citation>
    <scope>NUCLEOTIDE SEQUENCE [LARGE SCALE GENOMIC DNA]</scope>
</reference>
<sequence length="2757" mass="304962">MCCLEVIPLQSTLSMRMVSLSKGAKGGESEKGPFDHLFKELGKTPKLMHVVDWDGDGDLDVLVLYHRKRCSGYGCLHQRPVVFVERLNDGTLLKHQHVLAKGFGETLQVVDWNGDGLLDLWVDRWLYNRSVDQSLVERVGRDKPFIELKVTKGEPHFVDWNSDGEMDLIVAGHQQIQYFERRNGELNEVLDPGLGNVTVGDLDHYRLAVVDWDLDGDLDLLMTTSQGHIRYFERSAGSLVELMDHSLLQINATPPWEYSSYLYNVRVHCLQPVVADWDGDGDLDLLLAPAGIYFERLADGSLVEVPQSPFANAVTPKEQVELASFGWKFLAWKAIDCDRDGVLDLLRIHADASQEGFANAFKNCKQNSEKGMNFTCSADFKCLDGEPTSFLAETAADKTGWLDIADWNRDGLLDVMHVLGERDVRFWMSGFCWPALACSGKGTCRHAEGRCDCIQGHHMSDCSACSEGYYTPDEFFVTSHSCLPCAGEEDGRPCFSKGHCLDDALAKHKAKETKLSNTSIQLATGDGNCSCTERFFGGSDSAGRLTCGAGLCPGGSEEVFDENDQTHHCEVCPAGRASSWNSSTCELCAPGRAAAAGSDECKVCPPGTVARFGGLGACQRCLAGTYANEEATACWPCLPGTMSDEGGECSDCTPGRFSQLPGSSTCESCEAGSFSLVGRSRCDQCPAGTISGPGSAQCTPCEGVFLQATPDEQHTTCQPSARSWSMGLVFFASLLVFYQLLLYTFYYHLSIVDISPMSGQMILTVQQAHHLRPWRTLRPKIIMANTGAPQFDEAERLYEVGAWGSDQLVLFHPTDDLDPNAQTSMGDVRVRFPDTLCHVHACQVPLLVWLLSFAGATFASAFYLTVEGLFNFAGLSTFSFVAMNLFWGYFRPSHPLAKKCTQFLKLRADTTASACGRGPTRALQAQELQDFRDFFQSFIKDRSMKYVCENLVKPLTKEVRLSYAELVGAHQVQWFISHFWGTSFQHFTEAVFKHAYSVHHKWQEVTYWICTFANNQWIVEAELGNGQWQNSSFYLALTSSSCRGTVMVIDELALPLQRAWCLFEVLQTQLRATTETASAFEGLVLCTSTGVLRNGQGGVDVAMAIARQLAQLDLRDAQASAESDRLMIYALVEQMPGGFNAVNSFVRKSIRNSLLTMHQRFEEDFAQVLSDAEETSSCLRLPDSCHGQKHLLRGSEPRGWDGYPWEAQEMYYVKARLMDWDNDDDADAVAIDKKDLLFYERVGEEFYLHNLTNFRLPQNVTEASQLDVADWDGDGIHDLLFFDQAGFQVWMSRRLADGSFEPPIALLSIRVPPHTYESDVKVDFFQAIDWDGDGDLDVLLGGYSFAIYLEHAHGELVQWDNERSPFKQLFQEPGKTLMLMHVVDWDADGDLDVLVFYNRNRCNGEGCIHLRPVVFVERLDDGTLLQHHDVLATGLGDYLQAVDWNGDGRLDLWVDRSLYNRSVDHSLVERVGRENPFLQGHLNVINGEPQFVDWNSDSEIDLIVAGNQQIQYFERRNGELNEVLDPGLGNVTVGNLDHYRLAAVDWDQDGDVDLLMTTDEGQIKYFERSGGSLVELTNHSFLHINATPPWHYSSWAYMPEIHCLQPVVADWDGDGDLDLLLAPAGLYFERLADGSLVEILQNPFADAVIENPAEQGGMGWKYVTWRAVDCNGDGALDLLRIHSDASQEGFSNYFANCKQENMNFTCLRDFQCLDGEPTSFLQQTRPEEIGWLEVADWNKDGLLDVVHVIGDRDVRFWMSGFCLPPLACSGKGTCRPAAGRCDCIQGHQMSDCSACSEGYYTPDEFLISSHSCLPCAGEEDHPCSRRGQCLDDALAKHNGKADNLSNTSVQMATGDGNCSCTERFFGGFDSTGRLTCGAGLCPGGSEEVFDENDQTYHCEVCPAGRASPSNGSRCVLCESGRSAVAGSQECQACSPGAVARFTGLGACQPCPAGTHANQAATACWPCLPGTISLEGSECRNCTAGRFSQLSGSSLCEGCAAGSFSLPGSSKCDQCPAGTISAPGSAKCSHCEGYFLQAIPDEQHTTCQPSARSWSMSSVFFVSLLVLFQLLIYTFRYHLSIVDISPMSGQMILTVQQAHHLRAWRKLRPKIIMANTGAPQFDEAERLYEVGSWGSDQLLLFHPADDHVDPNAQTSIGDVRVNFPGTLVHVHAFQIPLLVWLLLFAGGTFASAFYLTFDGIFIITGLSLLSCLALNIAWRYLRPSHPLAKKHAQFLQLRANVSACGRGPTRALQAQQLQDFRDFFQSFIKDRSMYYVCENLVKPLTKEVRLSYAELVGAHQVQWFISHFWGTSFQHFTEAVLKHGMSLNYAHWQEVTYWICTFANNQWAVEAELGNGQWQNSSFYLALTSSSCQGTSMIVDELALPLQRAWCLFEVLQTQLRATTETASAFEGLILCTSTGVLRNGQGGVDVAMAIARQLAQLDLRDAQASAESDRLMIYALVEQMPGGFDAVNGFVRSSIRDSLLTMHQRFEEDFAQDLTAEKFVSLPGAVRAFQSGDLVRVTGNVLQCLGRMDHQVKIRGFRLELGEVETVLERHPEVDAAVALLLDCDEGPELCAFVTKKSQATRATERGALRGALRRHVAEALPSYARPQRLAVMESRESFPLLPSGKVDRRSLQQGPRPPPLAEAAEGTIHESLDEIDWQSPSHEEEAALRQAVADLLAMVTGVVLEDTEPLGALGIDSMSAIPLAELLSAQLLQNAELPLEDLYVYNTLQSLCGYLKGKEGVAAMLLGGMLEE</sequence>
<feature type="transmembrane region" description="Helical" evidence="3">
    <location>
        <begin position="2176"/>
        <end position="2193"/>
    </location>
</feature>
<proteinExistence type="predicted"/>